<dbReference type="EMBL" id="JAFCMP010000186">
    <property type="protein sequence ID" value="KAG5183842.1"/>
    <property type="molecule type" value="Genomic_DNA"/>
</dbReference>
<protein>
    <submittedName>
        <fullName evidence="2">Uncharacterized protein</fullName>
    </submittedName>
</protein>
<feature type="compositionally biased region" description="Low complexity" evidence="1">
    <location>
        <begin position="42"/>
        <end position="59"/>
    </location>
</feature>
<accession>A0A835YY02</accession>
<gene>
    <name evidence="2" type="ORF">JKP88DRAFT_290193</name>
</gene>
<reference evidence="2" key="1">
    <citation type="submission" date="2021-02" db="EMBL/GenBank/DDBJ databases">
        <title>First Annotated Genome of the Yellow-green Alga Tribonema minus.</title>
        <authorList>
            <person name="Mahan K.M."/>
        </authorList>
    </citation>
    <scope>NUCLEOTIDE SEQUENCE</scope>
    <source>
        <strain evidence="2">UTEX B ZZ1240</strain>
    </source>
</reference>
<evidence type="ECO:0000256" key="1">
    <source>
        <dbReference type="SAM" id="MobiDB-lite"/>
    </source>
</evidence>
<organism evidence="2 3">
    <name type="scientific">Tribonema minus</name>
    <dbReference type="NCBI Taxonomy" id="303371"/>
    <lineage>
        <taxon>Eukaryota</taxon>
        <taxon>Sar</taxon>
        <taxon>Stramenopiles</taxon>
        <taxon>Ochrophyta</taxon>
        <taxon>PX clade</taxon>
        <taxon>Xanthophyceae</taxon>
        <taxon>Tribonematales</taxon>
        <taxon>Tribonemataceae</taxon>
        <taxon>Tribonema</taxon>
    </lineage>
</organism>
<dbReference type="Proteomes" id="UP000664859">
    <property type="component" value="Unassembled WGS sequence"/>
</dbReference>
<sequence length="293" mass="30628">MVELDVYRVLPGTPTKPGHYAVLTTSAATPSQRDGDATGSKSASSASTTTVVSTATVVPSTPPEHGGNATGSESPTSPSTSTTTVADAAKPDQSAPPDFTLEQVYMGDALRDAHKVRGTHTLHTALIAAGTLVFAELSDGGASVYANPYVSGGEFTTAMDMARKARIPVLLGDRPFPETLLRAAQEFWTSDIKGSVNLLDEFSFNSPTDRAGGKMGGARRLTDSAKSVLVGERDAHMADVTAHCMAQRKSKSTVMIVGGKHQAGIVSDLCKKHGFKLESRSVPLPVSIWGWGA</sequence>
<name>A0A835YY02_9STRA</name>
<dbReference type="AlphaFoldDB" id="A0A835YY02"/>
<comment type="caution">
    <text evidence="2">The sequence shown here is derived from an EMBL/GenBank/DDBJ whole genome shotgun (WGS) entry which is preliminary data.</text>
</comment>
<proteinExistence type="predicted"/>
<feature type="region of interest" description="Disordered" evidence="1">
    <location>
        <begin position="26"/>
        <end position="98"/>
    </location>
</feature>
<keyword evidence="3" id="KW-1185">Reference proteome</keyword>
<feature type="compositionally biased region" description="Low complexity" evidence="1">
    <location>
        <begin position="72"/>
        <end position="84"/>
    </location>
</feature>
<evidence type="ECO:0000313" key="2">
    <source>
        <dbReference type="EMBL" id="KAG5183842.1"/>
    </source>
</evidence>
<evidence type="ECO:0000313" key="3">
    <source>
        <dbReference type="Proteomes" id="UP000664859"/>
    </source>
</evidence>